<reference evidence="2 3" key="1">
    <citation type="submission" date="2023-02" db="EMBL/GenBank/DDBJ databases">
        <authorList>
            <person name="Maleckis M."/>
        </authorList>
    </citation>
    <scope>NUCLEOTIDE SEQUENCE [LARGE SCALE GENOMIC DNA]</scope>
    <source>
        <strain evidence="2 3">P8-A2</strain>
    </source>
</reference>
<dbReference type="EMBL" id="JARAKF010000001">
    <property type="protein sequence ID" value="MDU8994219.1"/>
    <property type="molecule type" value="Genomic_DNA"/>
</dbReference>
<organism evidence="2 3">
    <name type="scientific">Streptomyces mirabilis</name>
    <dbReference type="NCBI Taxonomy" id="68239"/>
    <lineage>
        <taxon>Bacteria</taxon>
        <taxon>Bacillati</taxon>
        <taxon>Actinomycetota</taxon>
        <taxon>Actinomycetes</taxon>
        <taxon>Kitasatosporales</taxon>
        <taxon>Streptomycetaceae</taxon>
        <taxon>Streptomyces</taxon>
    </lineage>
</organism>
<dbReference type="Gene3D" id="1.25.40.10">
    <property type="entry name" value="Tetratricopeptide repeat domain"/>
    <property type="match status" value="1"/>
</dbReference>
<feature type="region of interest" description="Disordered" evidence="1">
    <location>
        <begin position="84"/>
        <end position="103"/>
    </location>
</feature>
<dbReference type="SUPFAM" id="SSF48452">
    <property type="entry name" value="TPR-like"/>
    <property type="match status" value="1"/>
</dbReference>
<keyword evidence="3" id="KW-1185">Reference proteome</keyword>
<evidence type="ECO:0000313" key="3">
    <source>
        <dbReference type="Proteomes" id="UP001257627"/>
    </source>
</evidence>
<protein>
    <submittedName>
        <fullName evidence="2">Tetratricopeptide repeat protein</fullName>
    </submittedName>
</protein>
<evidence type="ECO:0000313" key="2">
    <source>
        <dbReference type="EMBL" id="MDU8994219.1"/>
    </source>
</evidence>
<feature type="region of interest" description="Disordered" evidence="1">
    <location>
        <begin position="324"/>
        <end position="345"/>
    </location>
</feature>
<proteinExistence type="predicted"/>
<dbReference type="RefSeq" id="WP_316732842.1">
    <property type="nucleotide sequence ID" value="NZ_JARAKF010000001.1"/>
</dbReference>
<accession>A0ABU3UJX6</accession>
<gene>
    <name evidence="2" type="ORF">PU648_18150</name>
</gene>
<evidence type="ECO:0000256" key="1">
    <source>
        <dbReference type="SAM" id="MobiDB-lite"/>
    </source>
</evidence>
<sequence>MSHARVAPELFWFWRLLGLYGERAATARELLAAVGAEPPAGLAEEYVLCVINALSGQSGDPADQRRLARVEDVLAGLSRPLRQEQFAGRPTASEESFAPSPAGFRATGDRWDLANCLDPLGMFADWRGDHRHALELLDEGLSYVRELAAPEETSDLLRTRATVLLHQGQPVEAREHLSQALTPARTVGLADKVAGAPRGLGDATRLAGDTGHARVRYESALEACAANWFSMGETVRILVGLGRSAATEGRLDEARDGARQAADLAVGSPGVREPAESAEALPFLADSPERATVPLGAAVGLRGDREGGHRHGTPRIPRLTGWAATTRCPRSGPNRPCWSRARRPP</sequence>
<dbReference type="InterPro" id="IPR011990">
    <property type="entry name" value="TPR-like_helical_dom_sf"/>
</dbReference>
<comment type="caution">
    <text evidence="2">The sequence shown here is derived from an EMBL/GenBank/DDBJ whole genome shotgun (WGS) entry which is preliminary data.</text>
</comment>
<name>A0ABU3UJX6_9ACTN</name>
<dbReference type="Proteomes" id="UP001257627">
    <property type="component" value="Unassembled WGS sequence"/>
</dbReference>